<sequence>MSANVATNKRAWYDYEILETYEAGIALRGAEVKSLRGGMVSLKDSFVRVDGDEAFIYNLYIAPYECDSERDEDPGRRRKLLLHKREIERIKGKTTERGLTVIPLKIYFKRGLAKAELALSRGKRQYDKRELLRRREAEREMGRAAKVKRG</sequence>
<evidence type="ECO:0000313" key="4">
    <source>
        <dbReference type="EMBL" id="RII01114.1"/>
    </source>
</evidence>
<dbReference type="PANTHER" id="PTHR30308">
    <property type="entry name" value="TMRNA-BINDING COMPONENT OF TRANS-TRANSLATION TAGGING COMPLEX"/>
    <property type="match status" value="1"/>
</dbReference>
<dbReference type="Pfam" id="PF01668">
    <property type="entry name" value="SmpB"/>
    <property type="match status" value="1"/>
</dbReference>
<dbReference type="NCBIfam" id="NF003843">
    <property type="entry name" value="PRK05422.1"/>
    <property type="match status" value="1"/>
</dbReference>
<dbReference type="HAMAP" id="MF_00023">
    <property type="entry name" value="SmpB"/>
    <property type="match status" value="1"/>
</dbReference>
<evidence type="ECO:0000313" key="5">
    <source>
        <dbReference type="Proteomes" id="UP000266287"/>
    </source>
</evidence>
<dbReference type="PANTHER" id="PTHR30308:SF2">
    <property type="entry name" value="SSRA-BINDING PROTEIN"/>
    <property type="match status" value="1"/>
</dbReference>
<dbReference type="Proteomes" id="UP000266287">
    <property type="component" value="Unassembled WGS sequence"/>
</dbReference>
<dbReference type="InterPro" id="IPR023620">
    <property type="entry name" value="SmpB"/>
</dbReference>
<keyword evidence="1 3" id="KW-0963">Cytoplasm</keyword>
<dbReference type="GO" id="GO:0003723">
    <property type="term" value="F:RNA binding"/>
    <property type="evidence" value="ECO:0007669"/>
    <property type="project" value="UniProtKB-UniRule"/>
</dbReference>
<evidence type="ECO:0000256" key="1">
    <source>
        <dbReference type="ARBA" id="ARBA00022490"/>
    </source>
</evidence>
<dbReference type="PROSITE" id="PS01317">
    <property type="entry name" value="SSRP"/>
    <property type="match status" value="1"/>
</dbReference>
<dbReference type="InterPro" id="IPR000037">
    <property type="entry name" value="SsrA-bd_prot"/>
</dbReference>
<evidence type="ECO:0000256" key="2">
    <source>
        <dbReference type="ARBA" id="ARBA00022884"/>
    </source>
</evidence>
<dbReference type="GO" id="GO:0005829">
    <property type="term" value="C:cytosol"/>
    <property type="evidence" value="ECO:0007669"/>
    <property type="project" value="TreeGrafter"/>
</dbReference>
<proteinExistence type="inferred from homology"/>
<gene>
    <name evidence="3 4" type="primary">smpB</name>
    <name evidence="4" type="ORF">B9J77_00850</name>
</gene>
<dbReference type="GO" id="GO:0070929">
    <property type="term" value="P:trans-translation"/>
    <property type="evidence" value="ECO:0007669"/>
    <property type="project" value="UniProtKB-UniRule"/>
</dbReference>
<dbReference type="Gene3D" id="2.40.280.10">
    <property type="match status" value="1"/>
</dbReference>
<dbReference type="CDD" id="cd09294">
    <property type="entry name" value="SmpB"/>
    <property type="match status" value="1"/>
</dbReference>
<name>A0A399FY04_UNCN2</name>
<comment type="similarity">
    <text evidence="3">Belongs to the SmpB family.</text>
</comment>
<comment type="caution">
    <text evidence="4">The sequence shown here is derived from an EMBL/GenBank/DDBJ whole genome shotgun (WGS) entry which is preliminary data.</text>
</comment>
<dbReference type="GO" id="GO:0070930">
    <property type="term" value="P:trans-translation-dependent protein tagging"/>
    <property type="evidence" value="ECO:0007669"/>
    <property type="project" value="TreeGrafter"/>
</dbReference>
<dbReference type="NCBIfam" id="TIGR00086">
    <property type="entry name" value="smpB"/>
    <property type="match status" value="1"/>
</dbReference>
<dbReference type="SUPFAM" id="SSF74982">
    <property type="entry name" value="Small protein B (SmpB)"/>
    <property type="match status" value="1"/>
</dbReference>
<comment type="subcellular location">
    <subcellularLocation>
        <location evidence="3">Cytoplasm</location>
    </subcellularLocation>
    <text evidence="3">The tmRNA-SmpB complex associates with stalled 70S ribosomes.</text>
</comment>
<dbReference type="AlphaFoldDB" id="A0A399FY04"/>
<dbReference type="InterPro" id="IPR020081">
    <property type="entry name" value="SsrA-bd_prot_CS"/>
</dbReference>
<accession>A0A399FY04</accession>
<protein>
    <recommendedName>
        <fullName evidence="3">SsrA-binding protein</fullName>
    </recommendedName>
    <alternativeName>
        <fullName evidence="3">Small protein B</fullName>
    </alternativeName>
</protein>
<keyword evidence="2 3" id="KW-0694">RNA-binding</keyword>
<dbReference type="EMBL" id="NDHY01000001">
    <property type="protein sequence ID" value="RII01114.1"/>
    <property type="molecule type" value="Genomic_DNA"/>
</dbReference>
<reference evidence="4 5" key="1">
    <citation type="submission" date="2018-08" db="EMBL/GenBank/DDBJ databases">
        <title>Draft genome of candidate division NPL-UPA2 bacterium Unc8 that adapted to ultra-basic serpentinizing groundwater.</title>
        <authorList>
            <person name="Ishii S."/>
            <person name="Suzuki S."/>
            <person name="Nealson K.H."/>
        </authorList>
    </citation>
    <scope>NUCLEOTIDE SEQUENCE [LARGE SCALE GENOMIC DNA]</scope>
    <source>
        <strain evidence="4">Unc8</strain>
    </source>
</reference>
<evidence type="ECO:0000256" key="3">
    <source>
        <dbReference type="HAMAP-Rule" id="MF_00023"/>
    </source>
</evidence>
<comment type="function">
    <text evidence="3">Required for rescue of stalled ribosomes mediated by trans-translation. Binds to transfer-messenger RNA (tmRNA), required for stable association of tmRNA with ribosomes. tmRNA and SmpB together mimic tRNA shape, replacing the anticodon stem-loop with SmpB. tmRNA is encoded by the ssrA gene; the 2 termini fold to resemble tRNA(Ala) and it encodes a 'tag peptide', a short internal open reading frame. During trans-translation Ala-aminoacylated tmRNA acts like a tRNA, entering the A-site of stalled ribosomes, displacing the stalled mRNA. The ribosome then switches to translate the ORF on the tmRNA; the nascent peptide is terminated with the 'tag peptide' encoded by the tmRNA and targeted for degradation. The ribosome is freed to recommence translation, which seems to be the essential function of trans-translation.</text>
</comment>
<organism evidence="4 5">
    <name type="scientific">candidate division NPL-UPA2 bacterium Unc8</name>
    <dbReference type="NCBI Taxonomy" id="1980939"/>
    <lineage>
        <taxon>Bacteria</taxon>
    </lineage>
</organism>